<dbReference type="EMBL" id="CP058998">
    <property type="protein sequence ID" value="QLJ52394.1"/>
    <property type="molecule type" value="Genomic_DNA"/>
</dbReference>
<evidence type="ECO:0000259" key="3">
    <source>
        <dbReference type="PROSITE" id="PS51146"/>
    </source>
</evidence>
<keyword evidence="2" id="KW-0067">ATP-binding</keyword>
<dbReference type="PROSITE" id="PS51146">
    <property type="entry name" value="KAIC"/>
    <property type="match status" value="1"/>
</dbReference>
<proteinExistence type="predicted"/>
<dbReference type="Gene3D" id="3.40.50.300">
    <property type="entry name" value="P-loop containing nucleotide triphosphate hydrolases"/>
    <property type="match status" value="1"/>
</dbReference>
<name>A0A7D5XHJ5_FERL1</name>
<organism evidence="4 5">
    <name type="scientific">Fermentimicrarchaeum limneticum</name>
    <dbReference type="NCBI Taxonomy" id="2795018"/>
    <lineage>
        <taxon>Archaea</taxon>
        <taxon>Candidatus Micrarchaeota</taxon>
        <taxon>Candidatus Fermentimicrarchaeales</taxon>
        <taxon>Candidatus Fermentimicrarchaeaceae</taxon>
        <taxon>Candidatus Fermentimicrarchaeum</taxon>
    </lineage>
</organism>
<dbReference type="SUPFAM" id="SSF52540">
    <property type="entry name" value="P-loop containing nucleoside triphosphate hydrolases"/>
    <property type="match status" value="1"/>
</dbReference>
<dbReference type="Proteomes" id="UP000510821">
    <property type="component" value="Chromosome"/>
</dbReference>
<dbReference type="InterPro" id="IPR027417">
    <property type="entry name" value="P-loop_NTPase"/>
</dbReference>
<reference evidence="5" key="1">
    <citation type="submission" date="2020-07" db="EMBL/GenBank/DDBJ databases">
        <title>Metabolic diversity and evolutionary history of the archaeal phylum ###Micrarchaeota### uncovered from a freshwater lake metagenome.</title>
        <authorList>
            <person name="Kadnikov V.V."/>
            <person name="Savvichev A.S."/>
            <person name="Mardanov A.V."/>
            <person name="Beletsky A.V."/>
            <person name="Chupakov A.V."/>
            <person name="Kokryatskaya N.M."/>
            <person name="Pimenov N.V."/>
            <person name="Ravin N.V."/>
        </authorList>
    </citation>
    <scope>NUCLEOTIDE SEQUENCE [LARGE SCALE GENOMIC DNA]</scope>
</reference>
<dbReference type="InterPro" id="IPR014774">
    <property type="entry name" value="KaiC-like_dom"/>
</dbReference>
<evidence type="ECO:0000256" key="2">
    <source>
        <dbReference type="ARBA" id="ARBA00022840"/>
    </source>
</evidence>
<feature type="domain" description="KaiC" evidence="3">
    <location>
        <begin position="2"/>
        <end position="242"/>
    </location>
</feature>
<evidence type="ECO:0000313" key="5">
    <source>
        <dbReference type="Proteomes" id="UP000510821"/>
    </source>
</evidence>
<dbReference type="KEGG" id="flt:Sv326_0219"/>
<dbReference type="PANTHER" id="PTHR43637">
    <property type="entry name" value="UPF0273 PROTEIN TM_0370"/>
    <property type="match status" value="1"/>
</dbReference>
<gene>
    <name evidence="4" type="ORF">Sv326_0219</name>
</gene>
<keyword evidence="1" id="KW-0547">Nucleotide-binding</keyword>
<dbReference type="PANTHER" id="PTHR43637:SF1">
    <property type="entry name" value="UPF0273 PROTEIN TM_0370"/>
    <property type="match status" value="1"/>
</dbReference>
<evidence type="ECO:0000256" key="1">
    <source>
        <dbReference type="ARBA" id="ARBA00022741"/>
    </source>
</evidence>
<dbReference type="InterPro" id="IPR010624">
    <property type="entry name" value="KaiC_dom"/>
</dbReference>
<evidence type="ECO:0000313" key="4">
    <source>
        <dbReference type="EMBL" id="QLJ52394.1"/>
    </source>
</evidence>
<dbReference type="GO" id="GO:0005524">
    <property type="term" value="F:ATP binding"/>
    <property type="evidence" value="ECO:0007669"/>
    <property type="project" value="UniProtKB-KW"/>
</dbReference>
<protein>
    <recommendedName>
        <fullName evidence="3">KaiC domain-containing protein</fullName>
    </recommendedName>
</protein>
<dbReference type="Pfam" id="PF06745">
    <property type="entry name" value="ATPase"/>
    <property type="match status" value="1"/>
</dbReference>
<sequence length="242" mass="27455">MEKIKTTIRGLDVLLGGGIPLHYNVFLCGGPGTGKTSLSMEFLYRGALVGDNGLFLSLEEDTDSLIDNATATFTKWAKFNQLIKEKKLTVLTQESYIHVDMPETGVSPYYTFNKLRDKINEVIEDRKVKRVVIDSASILNLFFDNDLEYRRTLLNLLRDLKKKGCTAMLTAELQNVNRETVRFAVEHFVADGVILLYLLEQQERRISAIEVLKMRGSDHSKVLTPFKITPSGIEIFVGERVY</sequence>
<dbReference type="AlphaFoldDB" id="A0A7D5XHJ5"/>
<accession>A0A7D5XHJ5</accession>